<dbReference type="PANTHER" id="PTHR43685">
    <property type="entry name" value="GLYCOSYLTRANSFERASE"/>
    <property type="match status" value="1"/>
</dbReference>
<dbReference type="CDD" id="cd00761">
    <property type="entry name" value="Glyco_tranf_GTA_type"/>
    <property type="match status" value="1"/>
</dbReference>
<feature type="domain" description="Glycosyltransferase 2-like" evidence="1">
    <location>
        <begin position="22"/>
        <end position="124"/>
    </location>
</feature>
<dbReference type="InterPro" id="IPR029044">
    <property type="entry name" value="Nucleotide-diphossugar_trans"/>
</dbReference>
<comment type="caution">
    <text evidence="2">The sequence shown here is derived from an EMBL/GenBank/DDBJ whole genome shotgun (WGS) entry which is preliminary data.</text>
</comment>
<proteinExistence type="predicted"/>
<dbReference type="InterPro" id="IPR050834">
    <property type="entry name" value="Glycosyltransf_2"/>
</dbReference>
<organism evidence="2 3">
    <name type="scientific">Novosphingobium pituita</name>
    <dbReference type="NCBI Taxonomy" id="3056842"/>
    <lineage>
        <taxon>Bacteria</taxon>
        <taxon>Pseudomonadati</taxon>
        <taxon>Pseudomonadota</taxon>
        <taxon>Alphaproteobacteria</taxon>
        <taxon>Sphingomonadales</taxon>
        <taxon>Sphingomonadaceae</taxon>
        <taxon>Novosphingobium</taxon>
    </lineage>
</organism>
<dbReference type="SUPFAM" id="SSF53448">
    <property type="entry name" value="Nucleotide-diphospho-sugar transferases"/>
    <property type="match status" value="1"/>
</dbReference>
<protein>
    <recommendedName>
        <fullName evidence="1">Glycosyltransferase 2-like domain-containing protein</fullName>
    </recommendedName>
</protein>
<dbReference type="Pfam" id="PF00535">
    <property type="entry name" value="Glycos_transf_2"/>
    <property type="match status" value="1"/>
</dbReference>
<dbReference type="InterPro" id="IPR001173">
    <property type="entry name" value="Glyco_trans_2-like"/>
</dbReference>
<name>A0ABQ6P6E5_9SPHN</name>
<evidence type="ECO:0000313" key="2">
    <source>
        <dbReference type="EMBL" id="GMM60828.1"/>
    </source>
</evidence>
<dbReference type="PANTHER" id="PTHR43685:SF2">
    <property type="entry name" value="GLYCOSYLTRANSFERASE 2-LIKE DOMAIN-CONTAINING PROTEIN"/>
    <property type="match status" value="1"/>
</dbReference>
<dbReference type="EMBL" id="BTFW01000001">
    <property type="protein sequence ID" value="GMM60828.1"/>
    <property type="molecule type" value="Genomic_DNA"/>
</dbReference>
<gene>
    <name evidence="2" type="ORF">NUTIK01_16050</name>
</gene>
<sequence>MPAPATSLSTSGIPIPGTPRVSVIVPAFGVAPYLREALASLQRQTLQEWEAVVIDDGDPAVAKVVTPFLADPRIRFLATANHGVSTARNTAIAAAKAPLIALLDGDDLFRPGYLATTVPLLEADSSLRLVTCNARKFGAVSGERLCVERPQPARSGWEGVLDRSFNVYIGSTFRRVDFEAVGGFDETMTHAEDLDLWVRIMRARPEGQACYVDAVLGEYRVRAQSASAQGQKLLRGSLKVQMKVRASLAPGDGAIPLVEQVMNETREALAFEEAIDRIVAGQARSGLADLRRIGQHLESAHLNSPLWQIAFALWHLAPALAAPMLRWRRRAHSRGAARGPASSSYIETDR</sequence>
<dbReference type="Gene3D" id="3.90.550.10">
    <property type="entry name" value="Spore Coat Polysaccharide Biosynthesis Protein SpsA, Chain A"/>
    <property type="match status" value="1"/>
</dbReference>
<dbReference type="RefSeq" id="WP_317974592.1">
    <property type="nucleotide sequence ID" value="NZ_BTFW01000001.1"/>
</dbReference>
<evidence type="ECO:0000313" key="3">
    <source>
        <dbReference type="Proteomes" id="UP001187221"/>
    </source>
</evidence>
<reference evidence="2 3" key="1">
    <citation type="submission" date="2023-06" db="EMBL/GenBank/DDBJ databases">
        <title>Draft genome sequence of Novosphingobium sp. strain IK01.</title>
        <authorList>
            <person name="Hatamoto M."/>
            <person name="Ikarashi T."/>
            <person name="Yamaguchi T."/>
        </authorList>
    </citation>
    <scope>NUCLEOTIDE SEQUENCE [LARGE SCALE GENOMIC DNA]</scope>
    <source>
        <strain evidence="2 3">IK01</strain>
    </source>
</reference>
<dbReference type="Proteomes" id="UP001187221">
    <property type="component" value="Unassembled WGS sequence"/>
</dbReference>
<evidence type="ECO:0000259" key="1">
    <source>
        <dbReference type="Pfam" id="PF00535"/>
    </source>
</evidence>
<keyword evidence="3" id="KW-1185">Reference proteome</keyword>
<accession>A0ABQ6P6E5</accession>